<dbReference type="EMBL" id="MU167208">
    <property type="protein sequence ID" value="KAG0152318.1"/>
    <property type="molecule type" value="Genomic_DNA"/>
</dbReference>
<dbReference type="GO" id="GO:0016740">
    <property type="term" value="F:transferase activity"/>
    <property type="evidence" value="ECO:0007669"/>
    <property type="project" value="UniProtKB-KW"/>
</dbReference>
<protein>
    <recommendedName>
        <fullName evidence="7">Aminotransferase class I/classII large domain-containing protein</fullName>
    </recommendedName>
</protein>
<evidence type="ECO:0000256" key="5">
    <source>
        <dbReference type="RuleBase" id="RU003693"/>
    </source>
</evidence>
<dbReference type="InterPro" id="IPR015421">
    <property type="entry name" value="PyrdxlP-dep_Trfase_major"/>
</dbReference>
<dbReference type="Proteomes" id="UP000886653">
    <property type="component" value="Unassembled WGS sequence"/>
</dbReference>
<organism evidence="8 9">
    <name type="scientific">Cronartium quercuum f. sp. fusiforme G11</name>
    <dbReference type="NCBI Taxonomy" id="708437"/>
    <lineage>
        <taxon>Eukaryota</taxon>
        <taxon>Fungi</taxon>
        <taxon>Dikarya</taxon>
        <taxon>Basidiomycota</taxon>
        <taxon>Pucciniomycotina</taxon>
        <taxon>Pucciniomycetes</taxon>
        <taxon>Pucciniales</taxon>
        <taxon>Coleosporiaceae</taxon>
        <taxon>Cronartium</taxon>
    </lineage>
</organism>
<gene>
    <name evidence="8" type="ORF">CROQUDRAFT_667223</name>
</gene>
<dbReference type="Gene3D" id="3.90.1150.10">
    <property type="entry name" value="Aspartate Aminotransferase, domain 1"/>
    <property type="match status" value="1"/>
</dbReference>
<feature type="domain" description="Aminotransferase class I/classII large" evidence="7">
    <location>
        <begin position="41"/>
        <end position="418"/>
    </location>
</feature>
<feature type="region of interest" description="Disordered" evidence="6">
    <location>
        <begin position="1"/>
        <end position="28"/>
    </location>
</feature>
<dbReference type="SUPFAM" id="SSF53383">
    <property type="entry name" value="PLP-dependent transferases"/>
    <property type="match status" value="1"/>
</dbReference>
<evidence type="ECO:0000256" key="2">
    <source>
        <dbReference type="ARBA" id="ARBA00010008"/>
    </source>
</evidence>
<dbReference type="InterPro" id="IPR004839">
    <property type="entry name" value="Aminotransferase_I/II_large"/>
</dbReference>
<dbReference type="OrthoDB" id="2382073at2759"/>
<evidence type="ECO:0000259" key="7">
    <source>
        <dbReference type="Pfam" id="PF00155"/>
    </source>
</evidence>
<evidence type="ECO:0000313" key="8">
    <source>
        <dbReference type="EMBL" id="KAG0152318.1"/>
    </source>
</evidence>
<dbReference type="PANTHER" id="PTHR13693">
    <property type="entry name" value="CLASS II AMINOTRANSFERASE/8-AMINO-7-OXONONANOATE SYNTHASE"/>
    <property type="match status" value="1"/>
</dbReference>
<proteinExistence type="inferred from homology"/>
<keyword evidence="9" id="KW-1185">Reference proteome</keyword>
<dbReference type="InterPro" id="IPR015424">
    <property type="entry name" value="PyrdxlP-dep_Trfase"/>
</dbReference>
<evidence type="ECO:0000256" key="1">
    <source>
        <dbReference type="ARBA" id="ARBA00001933"/>
    </source>
</evidence>
<sequence length="443" mass="49508">MKSTLNDRLHSALQSRHQRSIRRSLEPQPHSISHQLELIPLDFSSNDYLSFSTSSTLRQNFNTRLYLTNVSPFGPSSSRLLDGNTPQHLQLESHLASFFKGTSGLLFNSGFDANIGIWSTLPGPKDYVLYDRLIHASVHDGLRASRCKPTQRISFKHNSVPHLQSVLSRLFETDEGVKNGKNNVFIGVESLYSMDGDLCPLDEMVEVIDRIFGPDQTNVHLIVDEAHSTGLYGPSGRGLTVALSLSKRILVRLHTFGKALACSGAIVITTPLIRDYLINYARPLIFSTAMTRMTVLAISTATAELETETHRKAVSQLETLADHLSNLLRELLLRLNISPVGPDEPRASKDVITIPEAILIRPKKFFSPIIPILSNRPRDLATYLLNHGIRVRPIGTPTVPSGREMVRVCLHSEQSVEQVELLVKLIERWVLGQKKDEVLRARL</sequence>
<dbReference type="Pfam" id="PF00155">
    <property type="entry name" value="Aminotran_1_2"/>
    <property type="match status" value="1"/>
</dbReference>
<dbReference type="AlphaFoldDB" id="A0A9P6TJ08"/>
<feature type="compositionally biased region" description="Basic and acidic residues" evidence="6">
    <location>
        <begin position="1"/>
        <end position="10"/>
    </location>
</feature>
<keyword evidence="4 5" id="KW-0663">Pyridoxal phosphate</keyword>
<keyword evidence="3" id="KW-0808">Transferase</keyword>
<comment type="cofactor">
    <cofactor evidence="1 5">
        <name>pyridoxal 5'-phosphate</name>
        <dbReference type="ChEBI" id="CHEBI:597326"/>
    </cofactor>
</comment>
<dbReference type="GO" id="GO:0030170">
    <property type="term" value="F:pyridoxal phosphate binding"/>
    <property type="evidence" value="ECO:0007669"/>
    <property type="project" value="InterPro"/>
</dbReference>
<comment type="similarity">
    <text evidence="2">Belongs to the class-II pyridoxal-phosphate-dependent aminotransferase family. BioF subfamily.</text>
</comment>
<evidence type="ECO:0000256" key="3">
    <source>
        <dbReference type="ARBA" id="ARBA00022679"/>
    </source>
</evidence>
<dbReference type="PANTHER" id="PTHR13693:SF77">
    <property type="entry name" value="8-AMINO-7-OXONONANOATE SYNTHASE"/>
    <property type="match status" value="1"/>
</dbReference>
<comment type="caution">
    <text evidence="8">The sequence shown here is derived from an EMBL/GenBank/DDBJ whole genome shotgun (WGS) entry which is preliminary data.</text>
</comment>
<name>A0A9P6TJ08_9BASI</name>
<evidence type="ECO:0000256" key="6">
    <source>
        <dbReference type="SAM" id="MobiDB-lite"/>
    </source>
</evidence>
<dbReference type="InterPro" id="IPR050087">
    <property type="entry name" value="AON_synthase_class-II"/>
</dbReference>
<reference evidence="8" key="1">
    <citation type="submission" date="2013-11" db="EMBL/GenBank/DDBJ databases">
        <title>Genome sequence of the fusiform rust pathogen reveals effectors for host alternation and coevolution with pine.</title>
        <authorList>
            <consortium name="DOE Joint Genome Institute"/>
            <person name="Smith K."/>
            <person name="Pendleton A."/>
            <person name="Kubisiak T."/>
            <person name="Anderson C."/>
            <person name="Salamov A."/>
            <person name="Aerts A."/>
            <person name="Riley R."/>
            <person name="Clum A."/>
            <person name="Lindquist E."/>
            <person name="Ence D."/>
            <person name="Campbell M."/>
            <person name="Kronenberg Z."/>
            <person name="Feau N."/>
            <person name="Dhillon B."/>
            <person name="Hamelin R."/>
            <person name="Burleigh J."/>
            <person name="Smith J."/>
            <person name="Yandell M."/>
            <person name="Nelson C."/>
            <person name="Grigoriev I."/>
            <person name="Davis J."/>
        </authorList>
    </citation>
    <scope>NUCLEOTIDE SEQUENCE</scope>
    <source>
        <strain evidence="8">G11</strain>
    </source>
</reference>
<evidence type="ECO:0000256" key="4">
    <source>
        <dbReference type="ARBA" id="ARBA00022898"/>
    </source>
</evidence>
<accession>A0A9P6TJ08</accession>
<dbReference type="InterPro" id="IPR001917">
    <property type="entry name" value="Aminotrans_II_pyridoxalP_BS"/>
</dbReference>
<dbReference type="GO" id="GO:0009102">
    <property type="term" value="P:biotin biosynthetic process"/>
    <property type="evidence" value="ECO:0007669"/>
    <property type="project" value="TreeGrafter"/>
</dbReference>
<dbReference type="Gene3D" id="3.40.640.10">
    <property type="entry name" value="Type I PLP-dependent aspartate aminotransferase-like (Major domain)"/>
    <property type="match status" value="1"/>
</dbReference>
<evidence type="ECO:0000313" key="9">
    <source>
        <dbReference type="Proteomes" id="UP000886653"/>
    </source>
</evidence>
<dbReference type="PROSITE" id="PS00599">
    <property type="entry name" value="AA_TRANSFER_CLASS_2"/>
    <property type="match status" value="1"/>
</dbReference>
<dbReference type="InterPro" id="IPR015422">
    <property type="entry name" value="PyrdxlP-dep_Trfase_small"/>
</dbReference>